<dbReference type="Pfam" id="PF05699">
    <property type="entry name" value="Dimer_Tnp_hAT"/>
    <property type="match status" value="1"/>
</dbReference>
<dbReference type="Gene3D" id="3.30.420.10">
    <property type="entry name" value="Ribonuclease H-like superfamily/Ribonuclease H"/>
    <property type="match status" value="1"/>
</dbReference>
<keyword evidence="4" id="KW-1185">Reference proteome</keyword>
<dbReference type="InterPro" id="IPR012337">
    <property type="entry name" value="RNaseH-like_sf"/>
</dbReference>
<dbReference type="Proteomes" id="UP001235939">
    <property type="component" value="Chromosome 17"/>
</dbReference>
<dbReference type="InterPro" id="IPR008906">
    <property type="entry name" value="HATC_C_dom"/>
</dbReference>
<feature type="domain" description="RNase H type-1" evidence="1">
    <location>
        <begin position="252"/>
        <end position="286"/>
    </location>
</feature>
<sequence>MNRMMKSPKPHLNTNCLYTSQLGPPIPEPNIDPEIPGFCSKNPGITVISALKPFRAAVAAICRRDATLLTSEATADNSQLPRSLQEHHELSQSNDHLTIERRLQEAIEAASSTSIAIPTSDSASYSTMINHELNIAAQSGKRGPHLESVYQYLLTIPPTSVESEKVFTSSGYLCNKIRSSLHDDTLEKALVHLQYAEGISSGSCYQEDLEMDGGNFGREKRERVKERERESFCRLKNGIIKNRKKQFRRAILVYSNTLEKNCILQWIPAHVGIEGNEMADELAKEARKLSQRKEQMSVFDADALAKYKIIKQKIRKDQICEINSERKLTKTIARLRTKHYKEMTIHPDGTITYRACNNCPGVELTPTHIFSCPAMAAALQKIDLDPEQQLYTPKIVDIAAAVMEMHGDI</sequence>
<evidence type="ECO:0000313" key="3">
    <source>
        <dbReference type="EMBL" id="UYV79184.1"/>
    </source>
</evidence>
<reference evidence="3 4" key="1">
    <citation type="submission" date="2022-01" db="EMBL/GenBank/DDBJ databases">
        <title>A chromosomal length assembly of Cordylochernes scorpioides.</title>
        <authorList>
            <person name="Zeh D."/>
            <person name="Zeh J."/>
        </authorList>
    </citation>
    <scope>NUCLEOTIDE SEQUENCE [LARGE SCALE GENOMIC DNA]</scope>
    <source>
        <strain evidence="3">IN4F17</strain>
        <tissue evidence="3">Whole Body</tissue>
    </source>
</reference>
<evidence type="ECO:0000259" key="1">
    <source>
        <dbReference type="Pfam" id="PF00075"/>
    </source>
</evidence>
<gene>
    <name evidence="3" type="ORF">LAZ67_17001401</name>
</gene>
<proteinExistence type="predicted"/>
<dbReference type="EMBL" id="CP092879">
    <property type="protein sequence ID" value="UYV79184.1"/>
    <property type="molecule type" value="Genomic_DNA"/>
</dbReference>
<evidence type="ECO:0008006" key="5">
    <source>
        <dbReference type="Google" id="ProtNLM"/>
    </source>
</evidence>
<protein>
    <recommendedName>
        <fullName evidence="5">RNase H type-1 domain-containing protein</fullName>
    </recommendedName>
</protein>
<dbReference type="Pfam" id="PF00075">
    <property type="entry name" value="RNase_H"/>
    <property type="match status" value="1"/>
</dbReference>
<feature type="domain" description="HAT C-terminal dimerisation" evidence="2">
    <location>
        <begin position="139"/>
        <end position="190"/>
    </location>
</feature>
<evidence type="ECO:0000313" key="4">
    <source>
        <dbReference type="Proteomes" id="UP001235939"/>
    </source>
</evidence>
<dbReference type="InterPro" id="IPR002156">
    <property type="entry name" value="RNaseH_domain"/>
</dbReference>
<dbReference type="InterPro" id="IPR036397">
    <property type="entry name" value="RNaseH_sf"/>
</dbReference>
<dbReference type="SUPFAM" id="SSF53098">
    <property type="entry name" value="Ribonuclease H-like"/>
    <property type="match status" value="1"/>
</dbReference>
<accession>A0ABY6LDA2</accession>
<name>A0ABY6LDA2_9ARAC</name>
<organism evidence="3 4">
    <name type="scientific">Cordylochernes scorpioides</name>
    <dbReference type="NCBI Taxonomy" id="51811"/>
    <lineage>
        <taxon>Eukaryota</taxon>
        <taxon>Metazoa</taxon>
        <taxon>Ecdysozoa</taxon>
        <taxon>Arthropoda</taxon>
        <taxon>Chelicerata</taxon>
        <taxon>Arachnida</taxon>
        <taxon>Pseudoscorpiones</taxon>
        <taxon>Cheliferoidea</taxon>
        <taxon>Chernetidae</taxon>
        <taxon>Cordylochernes</taxon>
    </lineage>
</organism>
<evidence type="ECO:0000259" key="2">
    <source>
        <dbReference type="Pfam" id="PF05699"/>
    </source>
</evidence>